<gene>
    <name evidence="2" type="ORF">M0812_11127</name>
</gene>
<evidence type="ECO:0000313" key="2">
    <source>
        <dbReference type="EMBL" id="KAJ3445257.1"/>
    </source>
</evidence>
<organism evidence="2 3">
    <name type="scientific">Anaeramoeba flamelloides</name>
    <dbReference type="NCBI Taxonomy" id="1746091"/>
    <lineage>
        <taxon>Eukaryota</taxon>
        <taxon>Metamonada</taxon>
        <taxon>Anaeramoebidae</taxon>
        <taxon>Anaeramoeba</taxon>
    </lineage>
</organism>
<keyword evidence="1" id="KW-0812">Transmembrane</keyword>
<dbReference type="EMBL" id="JANTQA010000023">
    <property type="protein sequence ID" value="KAJ3445257.1"/>
    <property type="molecule type" value="Genomic_DNA"/>
</dbReference>
<reference evidence="2" key="1">
    <citation type="submission" date="2022-08" db="EMBL/GenBank/DDBJ databases">
        <title>Novel sulphate-reducing endosymbionts in the free-living metamonad Anaeramoeba.</title>
        <authorList>
            <person name="Jerlstrom-Hultqvist J."/>
            <person name="Cepicka I."/>
            <person name="Gallot-Lavallee L."/>
            <person name="Salas-Leiva D."/>
            <person name="Curtis B.A."/>
            <person name="Zahonova K."/>
            <person name="Pipaliya S."/>
            <person name="Dacks J."/>
            <person name="Roger A.J."/>
        </authorList>
    </citation>
    <scope>NUCLEOTIDE SEQUENCE</scope>
    <source>
        <strain evidence="2">Busselton2</strain>
    </source>
</reference>
<keyword evidence="1" id="KW-1133">Transmembrane helix</keyword>
<accession>A0AAV7ZTG2</accession>
<dbReference type="AlphaFoldDB" id="A0AAV7ZTG2"/>
<evidence type="ECO:0000256" key="1">
    <source>
        <dbReference type="SAM" id="Phobius"/>
    </source>
</evidence>
<feature type="transmembrane region" description="Helical" evidence="1">
    <location>
        <begin position="87"/>
        <end position="108"/>
    </location>
</feature>
<keyword evidence="1" id="KW-0472">Membrane</keyword>
<proteinExistence type="predicted"/>
<comment type="caution">
    <text evidence="2">The sequence shown here is derived from an EMBL/GenBank/DDBJ whole genome shotgun (WGS) entry which is preliminary data.</text>
</comment>
<name>A0AAV7ZTG2_9EUKA</name>
<evidence type="ECO:0008006" key="4">
    <source>
        <dbReference type="Google" id="ProtNLM"/>
    </source>
</evidence>
<feature type="transmembrane region" description="Helical" evidence="1">
    <location>
        <begin position="61"/>
        <end position="81"/>
    </location>
</feature>
<dbReference type="Proteomes" id="UP001146793">
    <property type="component" value="Unassembled WGS sequence"/>
</dbReference>
<sequence>MSSSELVLDTFLNDELFGEFNENEDPEDIQKRSNKKIENKEKGRFMRFFTSPVLKKKKKTMAALLILFLFSCLFFVVSIYVFSQKKISFGAFSLLISFLLGFTSCYNFRMVFNQIAHGATSFNQIPDYDEL</sequence>
<evidence type="ECO:0000313" key="3">
    <source>
        <dbReference type="Proteomes" id="UP001146793"/>
    </source>
</evidence>
<protein>
    <recommendedName>
        <fullName evidence="4">Transmembrane protein 230</fullName>
    </recommendedName>
</protein>